<dbReference type="InterPro" id="IPR024862">
    <property type="entry name" value="TRPV"/>
</dbReference>
<dbReference type="PANTHER" id="PTHR10582:SF2">
    <property type="entry name" value="INACTIVE"/>
    <property type="match status" value="1"/>
</dbReference>
<evidence type="ECO:0000256" key="1">
    <source>
        <dbReference type="ARBA" id="ARBA00004141"/>
    </source>
</evidence>
<keyword evidence="3" id="KW-0677">Repeat</keyword>
<dbReference type="AlphaFoldDB" id="A0A0G4FFC4"/>
<dbReference type="InParanoid" id="A0A0G4FFC4"/>
<feature type="transmembrane region" description="Helical" evidence="6">
    <location>
        <begin position="29"/>
        <end position="45"/>
    </location>
</feature>
<feature type="transmembrane region" description="Helical" evidence="6">
    <location>
        <begin position="65"/>
        <end position="83"/>
    </location>
</feature>
<sequence length="245" mass="27847">MAVMIGCVFAYVNVYEISSSYGDEIQSKGWIWLWAIVTMGGGYIAQEIMQMFRLGWRYWGEYWNYLDLASSLAVISFVALHFSRAPSEAITASLSLVGLLFTTRFLQIATLNSTTGPLILAVIRMLADISIFLLLYVYVLLAFAATEPLDSAIQDEHLLIPILLILYVILLSIILLNLLIAIMAFTWDAIESSQHAHYHMLRLRLLNEYLYMPTYERIPPPFSLISTCGYHKAQQDISCMQAFFC</sequence>
<evidence type="ECO:0000313" key="9">
    <source>
        <dbReference type="Proteomes" id="UP000041254"/>
    </source>
</evidence>
<feature type="domain" description="Ion transport" evidence="7">
    <location>
        <begin position="5"/>
        <end position="145"/>
    </location>
</feature>
<feature type="transmembrane region" description="Helical" evidence="6">
    <location>
        <begin position="158"/>
        <end position="185"/>
    </location>
</feature>
<evidence type="ECO:0000256" key="4">
    <source>
        <dbReference type="ARBA" id="ARBA00022989"/>
    </source>
</evidence>
<dbReference type="GO" id="GO:0098703">
    <property type="term" value="P:calcium ion import across plasma membrane"/>
    <property type="evidence" value="ECO:0007669"/>
    <property type="project" value="TreeGrafter"/>
</dbReference>
<evidence type="ECO:0000256" key="5">
    <source>
        <dbReference type="ARBA" id="ARBA00023136"/>
    </source>
</evidence>
<dbReference type="GO" id="GO:0005216">
    <property type="term" value="F:monoatomic ion channel activity"/>
    <property type="evidence" value="ECO:0007669"/>
    <property type="project" value="InterPro"/>
</dbReference>
<protein>
    <recommendedName>
        <fullName evidence="7">Ion transport domain-containing protein</fullName>
    </recommendedName>
</protein>
<evidence type="ECO:0000259" key="7">
    <source>
        <dbReference type="Pfam" id="PF00520"/>
    </source>
</evidence>
<keyword evidence="9" id="KW-1185">Reference proteome</keyword>
<keyword evidence="5 6" id="KW-0472">Membrane</keyword>
<proteinExistence type="predicted"/>
<evidence type="ECO:0000256" key="3">
    <source>
        <dbReference type="ARBA" id="ARBA00022737"/>
    </source>
</evidence>
<gene>
    <name evidence="8" type="ORF">Vbra_1062</name>
</gene>
<keyword evidence="2 6" id="KW-0812">Transmembrane</keyword>
<name>A0A0G4FFC4_VITBC</name>
<dbReference type="PhylomeDB" id="A0A0G4FFC4"/>
<feature type="transmembrane region" description="Helical" evidence="6">
    <location>
        <begin position="118"/>
        <end position="146"/>
    </location>
</feature>
<reference evidence="8 9" key="1">
    <citation type="submission" date="2014-11" db="EMBL/GenBank/DDBJ databases">
        <authorList>
            <person name="Zhu J."/>
            <person name="Qi W."/>
            <person name="Song R."/>
        </authorList>
    </citation>
    <scope>NUCLEOTIDE SEQUENCE [LARGE SCALE GENOMIC DNA]</scope>
</reference>
<dbReference type="GO" id="GO:0005886">
    <property type="term" value="C:plasma membrane"/>
    <property type="evidence" value="ECO:0007669"/>
    <property type="project" value="TreeGrafter"/>
</dbReference>
<accession>A0A0G4FFC4</accession>
<dbReference type="PANTHER" id="PTHR10582">
    <property type="entry name" value="TRANSIENT RECEPTOR POTENTIAL ION CHANNEL PROTEIN"/>
    <property type="match status" value="1"/>
</dbReference>
<dbReference type="VEuPathDB" id="CryptoDB:Vbra_1062"/>
<dbReference type="EMBL" id="CDMY01000419">
    <property type="protein sequence ID" value="CEM11559.1"/>
    <property type="molecule type" value="Genomic_DNA"/>
</dbReference>
<dbReference type="Proteomes" id="UP000041254">
    <property type="component" value="Unassembled WGS sequence"/>
</dbReference>
<comment type="subcellular location">
    <subcellularLocation>
        <location evidence="1">Membrane</location>
        <topology evidence="1">Multi-pass membrane protein</topology>
    </subcellularLocation>
</comment>
<dbReference type="Pfam" id="PF00520">
    <property type="entry name" value="Ion_trans"/>
    <property type="match status" value="1"/>
</dbReference>
<dbReference type="STRING" id="1169540.A0A0G4FFC4"/>
<feature type="transmembrane region" description="Helical" evidence="6">
    <location>
        <begin position="89"/>
        <end position="106"/>
    </location>
</feature>
<evidence type="ECO:0000313" key="8">
    <source>
        <dbReference type="EMBL" id="CEM11559.1"/>
    </source>
</evidence>
<organism evidence="8 9">
    <name type="scientific">Vitrella brassicaformis (strain CCMP3155)</name>
    <dbReference type="NCBI Taxonomy" id="1169540"/>
    <lineage>
        <taxon>Eukaryota</taxon>
        <taxon>Sar</taxon>
        <taxon>Alveolata</taxon>
        <taxon>Colpodellida</taxon>
        <taxon>Vitrellaceae</taxon>
        <taxon>Vitrella</taxon>
    </lineage>
</organism>
<keyword evidence="4 6" id="KW-1133">Transmembrane helix</keyword>
<evidence type="ECO:0000256" key="6">
    <source>
        <dbReference type="SAM" id="Phobius"/>
    </source>
</evidence>
<evidence type="ECO:0000256" key="2">
    <source>
        <dbReference type="ARBA" id="ARBA00022692"/>
    </source>
</evidence>
<dbReference type="InterPro" id="IPR005821">
    <property type="entry name" value="Ion_trans_dom"/>
</dbReference>